<sequence length="248" mass="27746">MRFLCLHGSVSSSDKLDTMLAPLQQNLKADNSASFDFINATIPASAPEELMGFFGPPPHYRWLDYDGIETAQLHDSVRTAHENADLPAEELLRSKVPCEFVWTNHKDLMDQIDKHLEANPDIEGLLAYSEGATVAGAYLLHEQRMEKDHGRPRRVKCAMFFAGMPPMGEEKGFVLADEREDMIDIQTMHIIGAADPYRCGADSLYNLCDPDTAHFFDTGKGHTIPRGEPIISELGNAVREMLERAKEE</sequence>
<dbReference type="OrthoDB" id="414698at2759"/>
<proteinExistence type="predicted"/>
<evidence type="ECO:0000313" key="3">
    <source>
        <dbReference type="EMBL" id="OQD88831.1"/>
    </source>
</evidence>
<dbReference type="Gene3D" id="3.40.50.1820">
    <property type="entry name" value="alpha/beta hydrolase"/>
    <property type="match status" value="1"/>
</dbReference>
<keyword evidence="4" id="KW-1185">Reference proteome</keyword>
<dbReference type="GO" id="GO:0072330">
    <property type="term" value="P:monocarboxylic acid biosynthetic process"/>
    <property type="evidence" value="ECO:0007669"/>
    <property type="project" value="UniProtKB-ARBA"/>
</dbReference>
<organism evidence="3 4">
    <name type="scientific">Penicillium antarcticum</name>
    <dbReference type="NCBI Taxonomy" id="416450"/>
    <lineage>
        <taxon>Eukaryota</taxon>
        <taxon>Fungi</taxon>
        <taxon>Dikarya</taxon>
        <taxon>Ascomycota</taxon>
        <taxon>Pezizomycotina</taxon>
        <taxon>Eurotiomycetes</taxon>
        <taxon>Eurotiomycetidae</taxon>
        <taxon>Eurotiales</taxon>
        <taxon>Aspergillaceae</taxon>
        <taxon>Penicillium</taxon>
    </lineage>
</organism>
<feature type="domain" description="Serine hydrolase" evidence="2">
    <location>
        <begin position="2"/>
        <end position="231"/>
    </location>
</feature>
<accession>A0A1V6QHY2</accession>
<dbReference type="GO" id="GO:0005634">
    <property type="term" value="C:nucleus"/>
    <property type="evidence" value="ECO:0007669"/>
    <property type="project" value="TreeGrafter"/>
</dbReference>
<dbReference type="InterPro" id="IPR050593">
    <property type="entry name" value="LovG"/>
</dbReference>
<dbReference type="GO" id="GO:0016787">
    <property type="term" value="F:hydrolase activity"/>
    <property type="evidence" value="ECO:0007669"/>
    <property type="project" value="UniProtKB-KW"/>
</dbReference>
<dbReference type="InterPro" id="IPR005645">
    <property type="entry name" value="FSH-like_dom"/>
</dbReference>
<dbReference type="GO" id="GO:0017000">
    <property type="term" value="P:antibiotic biosynthetic process"/>
    <property type="evidence" value="ECO:0007669"/>
    <property type="project" value="UniProtKB-ARBA"/>
</dbReference>
<dbReference type="Pfam" id="PF03959">
    <property type="entry name" value="FSH1"/>
    <property type="match status" value="1"/>
</dbReference>
<evidence type="ECO:0000256" key="1">
    <source>
        <dbReference type="ARBA" id="ARBA00022801"/>
    </source>
</evidence>
<evidence type="ECO:0000313" key="4">
    <source>
        <dbReference type="Proteomes" id="UP000191672"/>
    </source>
</evidence>
<evidence type="ECO:0000259" key="2">
    <source>
        <dbReference type="Pfam" id="PF03959"/>
    </source>
</evidence>
<dbReference type="SUPFAM" id="SSF53474">
    <property type="entry name" value="alpha/beta-Hydrolases"/>
    <property type="match status" value="1"/>
</dbReference>
<gene>
    <name evidence="3" type="ORF">PENANT_c003G01139</name>
</gene>
<dbReference type="GO" id="GO:0019748">
    <property type="term" value="P:secondary metabolic process"/>
    <property type="evidence" value="ECO:0007669"/>
    <property type="project" value="TreeGrafter"/>
</dbReference>
<protein>
    <recommendedName>
        <fullName evidence="2">Serine hydrolase domain-containing protein</fullName>
    </recommendedName>
</protein>
<dbReference type="EMBL" id="MDYN01000003">
    <property type="protein sequence ID" value="OQD88831.1"/>
    <property type="molecule type" value="Genomic_DNA"/>
</dbReference>
<dbReference type="AlphaFoldDB" id="A0A1V6QHY2"/>
<dbReference type="Proteomes" id="UP000191672">
    <property type="component" value="Unassembled WGS sequence"/>
</dbReference>
<reference evidence="4" key="1">
    <citation type="journal article" date="2017" name="Nat. Microbiol.">
        <title>Global analysis of biosynthetic gene clusters reveals vast potential of secondary metabolite production in Penicillium species.</title>
        <authorList>
            <person name="Nielsen J.C."/>
            <person name="Grijseels S."/>
            <person name="Prigent S."/>
            <person name="Ji B."/>
            <person name="Dainat J."/>
            <person name="Nielsen K.F."/>
            <person name="Frisvad J.C."/>
            <person name="Workman M."/>
            <person name="Nielsen J."/>
        </authorList>
    </citation>
    <scope>NUCLEOTIDE SEQUENCE [LARGE SCALE GENOMIC DNA]</scope>
    <source>
        <strain evidence="4">IBT 31811</strain>
    </source>
</reference>
<dbReference type="InterPro" id="IPR029058">
    <property type="entry name" value="AB_hydrolase_fold"/>
</dbReference>
<dbReference type="PANTHER" id="PTHR48070:SF4">
    <property type="entry name" value="ESTERASE ALNB"/>
    <property type="match status" value="1"/>
</dbReference>
<dbReference type="GO" id="GO:0005737">
    <property type="term" value="C:cytoplasm"/>
    <property type="evidence" value="ECO:0007669"/>
    <property type="project" value="TreeGrafter"/>
</dbReference>
<dbReference type="PANTHER" id="PTHR48070">
    <property type="entry name" value="ESTERASE OVCA2"/>
    <property type="match status" value="1"/>
</dbReference>
<comment type="caution">
    <text evidence="3">The sequence shown here is derived from an EMBL/GenBank/DDBJ whole genome shotgun (WGS) entry which is preliminary data.</text>
</comment>
<keyword evidence="1" id="KW-0378">Hydrolase</keyword>
<name>A0A1V6QHY2_9EURO</name>